<keyword evidence="2" id="KW-0732">Signal</keyword>
<proteinExistence type="predicted"/>
<keyword evidence="1" id="KW-0472">Membrane</keyword>
<organism evidence="3">
    <name type="scientific">Oikopleura dioica</name>
    <name type="common">Tunicate</name>
    <dbReference type="NCBI Taxonomy" id="34765"/>
    <lineage>
        <taxon>Eukaryota</taxon>
        <taxon>Metazoa</taxon>
        <taxon>Chordata</taxon>
        <taxon>Tunicata</taxon>
        <taxon>Appendicularia</taxon>
        <taxon>Copelata</taxon>
        <taxon>Oikopleuridae</taxon>
        <taxon>Oikopleura</taxon>
    </lineage>
</organism>
<dbReference type="Proteomes" id="UP000001307">
    <property type="component" value="Unassembled WGS sequence"/>
</dbReference>
<keyword evidence="1" id="KW-1133">Transmembrane helix</keyword>
<dbReference type="AlphaFoldDB" id="E4XTL4"/>
<feature type="transmembrane region" description="Helical" evidence="1">
    <location>
        <begin position="154"/>
        <end position="173"/>
    </location>
</feature>
<feature type="signal peptide" evidence="2">
    <location>
        <begin position="1"/>
        <end position="17"/>
    </location>
</feature>
<evidence type="ECO:0000313" key="4">
    <source>
        <dbReference type="Proteomes" id="UP000001307"/>
    </source>
</evidence>
<dbReference type="InParanoid" id="E4XTL4"/>
<evidence type="ECO:0000256" key="1">
    <source>
        <dbReference type="SAM" id="Phobius"/>
    </source>
</evidence>
<protein>
    <submittedName>
        <fullName evidence="3">Uncharacterized protein</fullName>
    </submittedName>
</protein>
<accession>E4XTL4</accession>
<keyword evidence="1" id="KW-0812">Transmembrane</keyword>
<evidence type="ECO:0000256" key="2">
    <source>
        <dbReference type="SAM" id="SignalP"/>
    </source>
</evidence>
<feature type="chain" id="PRO_5003193308" evidence="2">
    <location>
        <begin position="18"/>
        <end position="216"/>
    </location>
</feature>
<reference evidence="3" key="1">
    <citation type="journal article" date="2010" name="Science">
        <title>Plasticity of animal genome architecture unmasked by rapid evolution of a pelagic tunicate.</title>
        <authorList>
            <person name="Denoeud F."/>
            <person name="Henriet S."/>
            <person name="Mungpakdee S."/>
            <person name="Aury J.M."/>
            <person name="Da Silva C."/>
            <person name="Brinkmann H."/>
            <person name="Mikhaleva J."/>
            <person name="Olsen L.C."/>
            <person name="Jubin C."/>
            <person name="Canestro C."/>
            <person name="Bouquet J.M."/>
            <person name="Danks G."/>
            <person name="Poulain J."/>
            <person name="Campsteijn C."/>
            <person name="Adamski M."/>
            <person name="Cross I."/>
            <person name="Yadetie F."/>
            <person name="Muffato M."/>
            <person name="Louis A."/>
            <person name="Butcher S."/>
            <person name="Tsagkogeorga G."/>
            <person name="Konrad A."/>
            <person name="Singh S."/>
            <person name="Jensen M.F."/>
            <person name="Cong E.H."/>
            <person name="Eikeseth-Otteraa H."/>
            <person name="Noel B."/>
            <person name="Anthouard V."/>
            <person name="Porcel B.M."/>
            <person name="Kachouri-Lafond R."/>
            <person name="Nishino A."/>
            <person name="Ugolini M."/>
            <person name="Chourrout P."/>
            <person name="Nishida H."/>
            <person name="Aasland R."/>
            <person name="Huzurbazar S."/>
            <person name="Westhof E."/>
            <person name="Delsuc F."/>
            <person name="Lehrach H."/>
            <person name="Reinhardt R."/>
            <person name="Weissenbach J."/>
            <person name="Roy S.W."/>
            <person name="Artiguenave F."/>
            <person name="Postlethwait J.H."/>
            <person name="Manak J.R."/>
            <person name="Thompson E.M."/>
            <person name="Jaillon O."/>
            <person name="Du Pasquier L."/>
            <person name="Boudinot P."/>
            <person name="Liberles D.A."/>
            <person name="Volff J.N."/>
            <person name="Philippe H."/>
            <person name="Lenhard B."/>
            <person name="Roest Crollius H."/>
            <person name="Wincker P."/>
            <person name="Chourrout D."/>
        </authorList>
    </citation>
    <scope>NUCLEOTIDE SEQUENCE [LARGE SCALE GENOMIC DNA]</scope>
</reference>
<keyword evidence="4" id="KW-1185">Reference proteome</keyword>
<dbReference type="EMBL" id="FN653158">
    <property type="protein sequence ID" value="CBY13076.1"/>
    <property type="molecule type" value="Genomic_DNA"/>
</dbReference>
<name>E4XTL4_OIKDI</name>
<gene>
    <name evidence="3" type="ORF">GSOID_T00003820001</name>
</gene>
<evidence type="ECO:0000313" key="3">
    <source>
        <dbReference type="EMBL" id="CBY13076.1"/>
    </source>
</evidence>
<sequence>MHRFFLFLVFFNSLTLAVEQREDENFAQFWIRQVKDSFYNELPKYNDLPGSLEYEQEPTSMRRPTWAHWSEWGDCYRESTSWCLGWHARRRDCFGPNGLISYEKVLSEENKGIIFNDDMVCGAPRRIFIIEGPIKTWENKTCHDRICMIAYTQIPLWGVVLIAISTGVAWEIIETLRRYHLYRYEGLQRGNPYVNIAKAAFFKMLPCLKPLPDDEM</sequence>
<dbReference type="OrthoDB" id="10331813at2759"/>